<dbReference type="Proteomes" id="UP001218218">
    <property type="component" value="Unassembled WGS sequence"/>
</dbReference>
<reference evidence="8" key="1">
    <citation type="submission" date="2023-03" db="EMBL/GenBank/DDBJ databases">
        <title>Massive genome expansion in bonnet fungi (Mycena s.s.) driven by repeated elements and novel gene families across ecological guilds.</title>
        <authorList>
            <consortium name="Lawrence Berkeley National Laboratory"/>
            <person name="Harder C.B."/>
            <person name="Miyauchi S."/>
            <person name="Viragh M."/>
            <person name="Kuo A."/>
            <person name="Thoen E."/>
            <person name="Andreopoulos B."/>
            <person name="Lu D."/>
            <person name="Skrede I."/>
            <person name="Drula E."/>
            <person name="Henrissat B."/>
            <person name="Morin E."/>
            <person name="Kohler A."/>
            <person name="Barry K."/>
            <person name="LaButti K."/>
            <person name="Morin E."/>
            <person name="Salamov A."/>
            <person name="Lipzen A."/>
            <person name="Mereny Z."/>
            <person name="Hegedus B."/>
            <person name="Baldrian P."/>
            <person name="Stursova M."/>
            <person name="Weitz H."/>
            <person name="Taylor A."/>
            <person name="Grigoriev I.V."/>
            <person name="Nagy L.G."/>
            <person name="Martin F."/>
            <person name="Kauserud H."/>
        </authorList>
    </citation>
    <scope>NUCLEOTIDE SEQUENCE</scope>
    <source>
        <strain evidence="8">CBHHK002</strain>
    </source>
</reference>
<dbReference type="AlphaFoldDB" id="A0AAD7APD9"/>
<feature type="transmembrane region" description="Helical" evidence="6">
    <location>
        <begin position="45"/>
        <end position="66"/>
    </location>
</feature>
<name>A0AAD7APD9_9AGAR</name>
<dbReference type="EMBL" id="JARIHO010000003">
    <property type="protein sequence ID" value="KAJ7364586.1"/>
    <property type="molecule type" value="Genomic_DNA"/>
</dbReference>
<feature type="non-terminal residue" evidence="8">
    <location>
        <position position="1"/>
    </location>
</feature>
<comment type="subcellular location">
    <subcellularLocation>
        <location evidence="1">Membrane</location>
        <topology evidence="1">Multi-pass membrane protein</topology>
    </subcellularLocation>
</comment>
<evidence type="ECO:0000256" key="5">
    <source>
        <dbReference type="ARBA" id="ARBA00038359"/>
    </source>
</evidence>
<dbReference type="PANTHER" id="PTHR33048">
    <property type="entry name" value="PTH11-LIKE INTEGRAL MEMBRANE PROTEIN (AFU_ORTHOLOGUE AFUA_5G11245)"/>
    <property type="match status" value="1"/>
</dbReference>
<keyword evidence="4 6" id="KW-0472">Membrane</keyword>
<organism evidence="8 9">
    <name type="scientific">Mycena albidolilacea</name>
    <dbReference type="NCBI Taxonomy" id="1033008"/>
    <lineage>
        <taxon>Eukaryota</taxon>
        <taxon>Fungi</taxon>
        <taxon>Dikarya</taxon>
        <taxon>Basidiomycota</taxon>
        <taxon>Agaricomycotina</taxon>
        <taxon>Agaricomycetes</taxon>
        <taxon>Agaricomycetidae</taxon>
        <taxon>Agaricales</taxon>
        <taxon>Marasmiineae</taxon>
        <taxon>Mycenaceae</taxon>
        <taxon>Mycena</taxon>
    </lineage>
</organism>
<evidence type="ECO:0000256" key="2">
    <source>
        <dbReference type="ARBA" id="ARBA00022692"/>
    </source>
</evidence>
<evidence type="ECO:0000313" key="8">
    <source>
        <dbReference type="EMBL" id="KAJ7364586.1"/>
    </source>
</evidence>
<keyword evidence="3 6" id="KW-1133">Transmembrane helix</keyword>
<evidence type="ECO:0000259" key="7">
    <source>
        <dbReference type="Pfam" id="PF20684"/>
    </source>
</evidence>
<dbReference type="InterPro" id="IPR049326">
    <property type="entry name" value="Rhodopsin_dom_fungi"/>
</dbReference>
<dbReference type="PANTHER" id="PTHR33048:SF47">
    <property type="entry name" value="INTEGRAL MEMBRANE PROTEIN-RELATED"/>
    <property type="match status" value="1"/>
</dbReference>
<keyword evidence="9" id="KW-1185">Reference proteome</keyword>
<feature type="transmembrane region" description="Helical" evidence="6">
    <location>
        <begin position="193"/>
        <end position="216"/>
    </location>
</feature>
<feature type="transmembrane region" description="Helical" evidence="6">
    <location>
        <begin position="14"/>
        <end position="33"/>
    </location>
</feature>
<accession>A0AAD7APD9</accession>
<evidence type="ECO:0000256" key="1">
    <source>
        <dbReference type="ARBA" id="ARBA00004141"/>
    </source>
</evidence>
<sequence length="300" mass="33475">MVVWVQPTNTTKRIVTTTLLGIAMLTTLFRLRTRIRTRRFWLDDVWAIVALLFSIMLLVAMWLRTIPSSSRETLIICYWILSFGFISTLWASRMSVIFSVVRVIPHDNRSKLRKITNCLAAIFAVFWIGLMIQVANVCGANKSWYKFAKPQCRLGDGVAAFELTSDVFADVTLAILPIVLTRNSLVPAAQRKMLYVIFAASLLTTIASIVHAIFLIGPSGSLEGTAAHARPPPLSLSPTPVFSLHPSIGPSTRTRTLTLCHTPTTTPFTPLAKRDRLTGPRVWMALKRMTRNPLARLRGS</sequence>
<protein>
    <recommendedName>
        <fullName evidence="7">Rhodopsin domain-containing protein</fullName>
    </recommendedName>
</protein>
<feature type="transmembrane region" description="Helical" evidence="6">
    <location>
        <begin position="78"/>
        <end position="104"/>
    </location>
</feature>
<comment type="caution">
    <text evidence="8">The sequence shown here is derived from an EMBL/GenBank/DDBJ whole genome shotgun (WGS) entry which is preliminary data.</text>
</comment>
<comment type="similarity">
    <text evidence="5">Belongs to the SAT4 family.</text>
</comment>
<evidence type="ECO:0000313" key="9">
    <source>
        <dbReference type="Proteomes" id="UP001218218"/>
    </source>
</evidence>
<keyword evidence="2 6" id="KW-0812">Transmembrane</keyword>
<feature type="transmembrane region" description="Helical" evidence="6">
    <location>
        <begin position="116"/>
        <end position="137"/>
    </location>
</feature>
<evidence type="ECO:0000256" key="3">
    <source>
        <dbReference type="ARBA" id="ARBA00022989"/>
    </source>
</evidence>
<feature type="domain" description="Rhodopsin" evidence="7">
    <location>
        <begin position="30"/>
        <end position="215"/>
    </location>
</feature>
<gene>
    <name evidence="8" type="ORF">DFH08DRAFT_839592</name>
</gene>
<dbReference type="Pfam" id="PF20684">
    <property type="entry name" value="Fung_rhodopsin"/>
    <property type="match status" value="1"/>
</dbReference>
<evidence type="ECO:0000256" key="6">
    <source>
        <dbReference type="SAM" id="Phobius"/>
    </source>
</evidence>
<dbReference type="GO" id="GO:0016020">
    <property type="term" value="C:membrane"/>
    <property type="evidence" value="ECO:0007669"/>
    <property type="project" value="UniProtKB-SubCell"/>
</dbReference>
<proteinExistence type="inferred from homology"/>
<dbReference type="InterPro" id="IPR052337">
    <property type="entry name" value="SAT4-like"/>
</dbReference>
<evidence type="ECO:0000256" key="4">
    <source>
        <dbReference type="ARBA" id="ARBA00023136"/>
    </source>
</evidence>
<feature type="transmembrane region" description="Helical" evidence="6">
    <location>
        <begin position="157"/>
        <end position="181"/>
    </location>
</feature>